<dbReference type="Proteomes" id="UP001250858">
    <property type="component" value="Chromosome"/>
</dbReference>
<organism evidence="3 4">
    <name type="scientific">Streptomyces roseicoloratus</name>
    <dbReference type="NCBI Taxonomy" id="2508722"/>
    <lineage>
        <taxon>Bacteria</taxon>
        <taxon>Bacillati</taxon>
        <taxon>Actinomycetota</taxon>
        <taxon>Actinomycetes</taxon>
        <taxon>Kitasatosporales</taxon>
        <taxon>Streptomycetaceae</taxon>
        <taxon>Streptomyces</taxon>
    </lineage>
</organism>
<evidence type="ECO:0000256" key="2">
    <source>
        <dbReference type="SAM" id="MobiDB-lite"/>
    </source>
</evidence>
<dbReference type="PANTHER" id="PTHR48081">
    <property type="entry name" value="AB HYDROLASE SUPERFAMILY PROTEIN C4A8.06C"/>
    <property type="match status" value="1"/>
</dbReference>
<gene>
    <name evidence="3" type="ORF">RGF97_33130</name>
</gene>
<dbReference type="SUPFAM" id="SSF53474">
    <property type="entry name" value="alpha/beta-Hydrolases"/>
    <property type="match status" value="1"/>
</dbReference>
<protein>
    <submittedName>
        <fullName evidence="3">Alpha/beta hydrolase</fullName>
    </submittedName>
</protein>
<dbReference type="Gene3D" id="3.40.50.1820">
    <property type="entry name" value="alpha/beta hydrolase"/>
    <property type="match status" value="1"/>
</dbReference>
<accession>A0ABY9S6R6</accession>
<evidence type="ECO:0000313" key="4">
    <source>
        <dbReference type="Proteomes" id="UP001250858"/>
    </source>
</evidence>
<dbReference type="EMBL" id="CP133762">
    <property type="protein sequence ID" value="WMX48675.1"/>
    <property type="molecule type" value="Genomic_DNA"/>
</dbReference>
<dbReference type="InterPro" id="IPR029058">
    <property type="entry name" value="AB_hydrolase_fold"/>
</dbReference>
<dbReference type="InterPro" id="IPR050300">
    <property type="entry name" value="GDXG_lipolytic_enzyme"/>
</dbReference>
<name>A0ABY9S6R6_9ACTN</name>
<feature type="region of interest" description="Disordered" evidence="2">
    <location>
        <begin position="177"/>
        <end position="198"/>
    </location>
</feature>
<proteinExistence type="predicted"/>
<evidence type="ECO:0000256" key="1">
    <source>
        <dbReference type="ARBA" id="ARBA00022801"/>
    </source>
</evidence>
<keyword evidence="4" id="KW-1185">Reference proteome</keyword>
<dbReference type="GO" id="GO:0016787">
    <property type="term" value="F:hydrolase activity"/>
    <property type="evidence" value="ECO:0007669"/>
    <property type="project" value="UniProtKB-KW"/>
</dbReference>
<reference evidence="3 4" key="1">
    <citation type="submission" date="2023-09" db="EMBL/GenBank/DDBJ databases">
        <title>Complete genome of Streptomyces roseicoloratus T14.</title>
        <authorList>
            <person name="Bashizi T."/>
            <person name="Kim M.-J."/>
            <person name="Lee G."/>
            <person name="Tagele S.B."/>
            <person name="Shin J.-H."/>
        </authorList>
    </citation>
    <scope>NUCLEOTIDE SEQUENCE [LARGE SCALE GENOMIC DNA]</scope>
    <source>
        <strain evidence="3 4">T14</strain>
    </source>
</reference>
<keyword evidence="1 3" id="KW-0378">Hydrolase</keyword>
<dbReference type="RefSeq" id="WP_309550060.1">
    <property type="nucleotide sequence ID" value="NZ_CP133762.1"/>
</dbReference>
<evidence type="ECO:0000313" key="3">
    <source>
        <dbReference type="EMBL" id="WMX48675.1"/>
    </source>
</evidence>
<sequence length="220" mass="23485">MLLWHGRGPDERDVLAPLARAAASLGVVCFVPDWRPDADDGGRSHLRESALFVLRNAAEFGGDAGRIVLAGWSLGANAVTAAALDPDALDGWRPQAVVGIAGAYTRPQPLTGRAPLDVLAEADRTLPNVPVRLVHGTADTLVAVRQSREFHAALQRQGRPASLDESDADHAGVIMAEYDPESQRCRPSRSPGVVEAGMRTVRRIVEAAPHPRTRGPRSGH</sequence>